<dbReference type="PANTHER" id="PTHR11921:SF29">
    <property type="entry name" value="SUCCINATE DEHYDROGENASE [UBIQUINONE] IRON-SULFUR SUBUNIT, MITOCHONDRIAL"/>
    <property type="match status" value="1"/>
</dbReference>
<dbReference type="NCBIfam" id="TIGR00384">
    <property type="entry name" value="dhsB"/>
    <property type="match status" value="1"/>
</dbReference>
<dbReference type="GO" id="GO:0009055">
    <property type="term" value="F:electron transfer activity"/>
    <property type="evidence" value="ECO:0007669"/>
    <property type="project" value="InterPro"/>
</dbReference>
<protein>
    <recommendedName>
        <fullName evidence="4">succinate dehydrogenase</fullName>
        <ecNumber evidence="4">1.3.5.1</ecNumber>
    </recommendedName>
</protein>
<dbReference type="InterPro" id="IPR017896">
    <property type="entry name" value="4Fe4S_Fe-S-bd"/>
</dbReference>
<dbReference type="PROSITE" id="PS00198">
    <property type="entry name" value="4FE4S_FER_1"/>
    <property type="match status" value="1"/>
</dbReference>
<keyword evidence="7" id="KW-0001">2Fe-2S</keyword>
<dbReference type="FunFam" id="3.10.20.30:FF:000018">
    <property type="entry name" value="Succinate dehydrogenase iron-sulfur subunit"/>
    <property type="match status" value="1"/>
</dbReference>
<name>A0A9D1KX75_9FIRM</name>
<comment type="cofactor">
    <cofactor evidence="2">
        <name>[4Fe-4S] cluster</name>
        <dbReference type="ChEBI" id="CHEBI:49883"/>
    </cofactor>
</comment>
<dbReference type="InterPro" id="IPR036010">
    <property type="entry name" value="2Fe-2S_ferredoxin-like_sf"/>
</dbReference>
<evidence type="ECO:0000256" key="3">
    <source>
        <dbReference type="ARBA" id="ARBA00009433"/>
    </source>
</evidence>
<dbReference type="InterPro" id="IPR025192">
    <property type="entry name" value="Succ_DH/fum_Rdtase_N"/>
</dbReference>
<evidence type="ECO:0000256" key="10">
    <source>
        <dbReference type="ARBA" id="ARBA00023004"/>
    </source>
</evidence>
<evidence type="ECO:0000313" key="15">
    <source>
        <dbReference type="EMBL" id="HIU09782.1"/>
    </source>
</evidence>
<reference evidence="15" key="2">
    <citation type="journal article" date="2021" name="PeerJ">
        <title>Extensive microbial diversity within the chicken gut microbiome revealed by metagenomics and culture.</title>
        <authorList>
            <person name="Gilroy R."/>
            <person name="Ravi A."/>
            <person name="Getino M."/>
            <person name="Pursley I."/>
            <person name="Horton D.L."/>
            <person name="Alikhan N.F."/>
            <person name="Baker D."/>
            <person name="Gharbi K."/>
            <person name="Hall N."/>
            <person name="Watson M."/>
            <person name="Adriaenssens E.M."/>
            <person name="Foster-Nyarko E."/>
            <person name="Jarju S."/>
            <person name="Secka A."/>
            <person name="Antonio M."/>
            <person name="Oren A."/>
            <person name="Chaudhuri R.R."/>
            <person name="La Ragione R."/>
            <person name="Hildebrand F."/>
            <person name="Pallen M.J."/>
        </authorList>
    </citation>
    <scope>NUCLEOTIDE SEQUENCE</scope>
    <source>
        <strain evidence="15">2830</strain>
    </source>
</reference>
<comment type="caution">
    <text evidence="15">The sequence shown here is derived from an EMBL/GenBank/DDBJ whole genome shotgun (WGS) entry which is preliminary data.</text>
</comment>
<dbReference type="FunFam" id="1.10.1060.10:FF:000005">
    <property type="entry name" value="Succinate dehydrogenase iron-sulfur subunit"/>
    <property type="match status" value="1"/>
</dbReference>
<dbReference type="Pfam" id="PF13085">
    <property type="entry name" value="Fer2_3"/>
    <property type="match status" value="1"/>
</dbReference>
<reference evidence="15" key="1">
    <citation type="submission" date="2020-10" db="EMBL/GenBank/DDBJ databases">
        <authorList>
            <person name="Gilroy R."/>
        </authorList>
    </citation>
    <scope>NUCLEOTIDE SEQUENCE</scope>
    <source>
        <strain evidence="15">2830</strain>
    </source>
</reference>
<evidence type="ECO:0000256" key="12">
    <source>
        <dbReference type="ARBA" id="ARBA00023291"/>
    </source>
</evidence>
<evidence type="ECO:0000256" key="2">
    <source>
        <dbReference type="ARBA" id="ARBA00001966"/>
    </source>
</evidence>
<dbReference type="Proteomes" id="UP000824124">
    <property type="component" value="Unassembled WGS sequence"/>
</dbReference>
<dbReference type="PANTHER" id="PTHR11921">
    <property type="entry name" value="SUCCINATE DEHYDROGENASE IRON-SULFUR PROTEIN"/>
    <property type="match status" value="1"/>
</dbReference>
<feature type="domain" description="4Fe-4S ferredoxin-type" evidence="14">
    <location>
        <begin position="154"/>
        <end position="185"/>
    </location>
</feature>
<evidence type="ECO:0000256" key="8">
    <source>
        <dbReference type="ARBA" id="ARBA00022723"/>
    </source>
</evidence>
<keyword evidence="11" id="KW-0411">Iron-sulfur</keyword>
<evidence type="ECO:0000256" key="4">
    <source>
        <dbReference type="ARBA" id="ARBA00012792"/>
    </source>
</evidence>
<organism evidence="15 16">
    <name type="scientific">Candidatus Avidehalobacter gallistercoris</name>
    <dbReference type="NCBI Taxonomy" id="2840694"/>
    <lineage>
        <taxon>Bacteria</taxon>
        <taxon>Bacillati</taxon>
        <taxon>Bacillota</taxon>
        <taxon>Clostridia</taxon>
        <taxon>Eubacteriales</taxon>
        <taxon>Peptococcaceae</taxon>
        <taxon>Peptococcaceae incertae sedis</taxon>
        <taxon>Candidatus Avidehalobacter</taxon>
    </lineage>
</organism>
<comment type="cofactor">
    <cofactor evidence="13">
        <name>[2Fe-2S] cluster</name>
        <dbReference type="ChEBI" id="CHEBI:190135"/>
    </cofactor>
</comment>
<dbReference type="InterPro" id="IPR004489">
    <property type="entry name" value="Succ_DH/fum_Rdtase_Fe-S"/>
</dbReference>
<dbReference type="GO" id="GO:0022904">
    <property type="term" value="P:respiratory electron transport chain"/>
    <property type="evidence" value="ECO:0007669"/>
    <property type="project" value="TreeGrafter"/>
</dbReference>
<evidence type="ECO:0000256" key="7">
    <source>
        <dbReference type="ARBA" id="ARBA00022714"/>
    </source>
</evidence>
<dbReference type="Pfam" id="PF13183">
    <property type="entry name" value="Fer4_8"/>
    <property type="match status" value="1"/>
</dbReference>
<evidence type="ECO:0000256" key="13">
    <source>
        <dbReference type="ARBA" id="ARBA00034078"/>
    </source>
</evidence>
<dbReference type="Gene3D" id="3.10.20.30">
    <property type="match status" value="1"/>
</dbReference>
<dbReference type="InterPro" id="IPR009051">
    <property type="entry name" value="Helical_ferredxn"/>
</dbReference>
<evidence type="ECO:0000256" key="11">
    <source>
        <dbReference type="ARBA" id="ARBA00023014"/>
    </source>
</evidence>
<dbReference type="GO" id="GO:0051539">
    <property type="term" value="F:4 iron, 4 sulfur cluster binding"/>
    <property type="evidence" value="ECO:0007669"/>
    <property type="project" value="UniProtKB-KW"/>
</dbReference>
<dbReference type="InterPro" id="IPR017900">
    <property type="entry name" value="4Fe4S_Fe_S_CS"/>
</dbReference>
<dbReference type="GO" id="GO:0008177">
    <property type="term" value="F:succinate dehydrogenase (quinone) activity"/>
    <property type="evidence" value="ECO:0007669"/>
    <property type="project" value="UniProtKB-EC"/>
</dbReference>
<sequence>MVDLKDVKYIKLKIKRRDDPNSPSYWQDFQIPYRPNMNIVSVLMEIRKNPVTADGQTVNPVVWECNCLEEVCGACSMLINGVPRQACAALTDKLIEKYGDRPIQLEPLTKFPVIRDLMVDRSKMFENLKRVHAWVKVDGSWAIGRGPRLSEKDQRIAYEIAHCMTCGCCLEACPNYNQKSDFVGPNAIAQVRMFNLHAIGRMQADERLEALTAKGGIQDCGNSQNCKRVCPKHINLTAHIAAMNRQANAYAIKNFLDK</sequence>
<dbReference type="EMBL" id="DVMH01000005">
    <property type="protein sequence ID" value="HIU09782.1"/>
    <property type="molecule type" value="Genomic_DNA"/>
</dbReference>
<evidence type="ECO:0000256" key="9">
    <source>
        <dbReference type="ARBA" id="ARBA00023002"/>
    </source>
</evidence>
<dbReference type="GO" id="GO:0051538">
    <property type="term" value="F:3 iron, 4 sulfur cluster binding"/>
    <property type="evidence" value="ECO:0007669"/>
    <property type="project" value="UniProtKB-KW"/>
</dbReference>
<gene>
    <name evidence="15" type="primary">sdhB</name>
    <name evidence="15" type="ORF">IAB00_00790</name>
</gene>
<dbReference type="NCBIfam" id="NF006391">
    <property type="entry name" value="PRK08640.1"/>
    <property type="match status" value="1"/>
</dbReference>
<dbReference type="GO" id="GO:0006099">
    <property type="term" value="P:tricarboxylic acid cycle"/>
    <property type="evidence" value="ECO:0007669"/>
    <property type="project" value="UniProtKB-KW"/>
</dbReference>
<dbReference type="InterPro" id="IPR012675">
    <property type="entry name" value="Beta-grasp_dom_sf"/>
</dbReference>
<keyword evidence="6" id="KW-0816">Tricarboxylic acid cycle</keyword>
<dbReference type="Gene3D" id="1.10.1060.10">
    <property type="entry name" value="Alpha-helical ferredoxin"/>
    <property type="match status" value="1"/>
</dbReference>
<comment type="similarity">
    <text evidence="3">Belongs to the succinate dehydrogenase/fumarate reductase iron-sulfur protein family.</text>
</comment>
<dbReference type="InterPro" id="IPR050573">
    <property type="entry name" value="SDH/FRD_Iron-Sulfur"/>
</dbReference>
<keyword evidence="9" id="KW-0560">Oxidoreductase</keyword>
<keyword evidence="12" id="KW-0003">3Fe-4S</keyword>
<evidence type="ECO:0000256" key="5">
    <source>
        <dbReference type="ARBA" id="ARBA00022485"/>
    </source>
</evidence>
<dbReference type="AlphaFoldDB" id="A0A9D1KX75"/>
<dbReference type="GO" id="GO:0046872">
    <property type="term" value="F:metal ion binding"/>
    <property type="evidence" value="ECO:0007669"/>
    <property type="project" value="UniProtKB-KW"/>
</dbReference>
<evidence type="ECO:0000256" key="1">
    <source>
        <dbReference type="ARBA" id="ARBA00001927"/>
    </source>
</evidence>
<evidence type="ECO:0000313" key="16">
    <source>
        <dbReference type="Proteomes" id="UP000824124"/>
    </source>
</evidence>
<dbReference type="PROSITE" id="PS51379">
    <property type="entry name" value="4FE4S_FER_2"/>
    <property type="match status" value="1"/>
</dbReference>
<keyword evidence="5" id="KW-0004">4Fe-4S</keyword>
<accession>A0A9D1KX75</accession>
<evidence type="ECO:0000259" key="14">
    <source>
        <dbReference type="PROSITE" id="PS51379"/>
    </source>
</evidence>
<evidence type="ECO:0000256" key="6">
    <source>
        <dbReference type="ARBA" id="ARBA00022532"/>
    </source>
</evidence>
<keyword evidence="8" id="KW-0479">Metal-binding</keyword>
<dbReference type="SUPFAM" id="SSF46548">
    <property type="entry name" value="alpha-helical ferredoxin"/>
    <property type="match status" value="1"/>
</dbReference>
<proteinExistence type="inferred from homology"/>
<dbReference type="EC" id="1.3.5.1" evidence="4"/>
<dbReference type="GO" id="GO:0051537">
    <property type="term" value="F:2 iron, 2 sulfur cluster binding"/>
    <property type="evidence" value="ECO:0007669"/>
    <property type="project" value="UniProtKB-KW"/>
</dbReference>
<keyword evidence="10" id="KW-0408">Iron</keyword>
<dbReference type="SUPFAM" id="SSF54292">
    <property type="entry name" value="2Fe-2S ferredoxin-like"/>
    <property type="match status" value="1"/>
</dbReference>
<comment type="cofactor">
    <cofactor evidence="1">
        <name>[3Fe-4S] cluster</name>
        <dbReference type="ChEBI" id="CHEBI:21137"/>
    </cofactor>
</comment>